<evidence type="ECO:0000313" key="2">
    <source>
        <dbReference type="EMBL" id="RRT66184.1"/>
    </source>
</evidence>
<proteinExistence type="predicted"/>
<evidence type="ECO:0000256" key="1">
    <source>
        <dbReference type="SAM" id="MobiDB-lite"/>
    </source>
</evidence>
<dbReference type="EMBL" id="AMZH03005530">
    <property type="protein sequence ID" value="RRT66184.1"/>
    <property type="molecule type" value="Genomic_DNA"/>
</dbReference>
<organism evidence="2 3">
    <name type="scientific">Ensete ventricosum</name>
    <name type="common">Abyssinian banana</name>
    <name type="synonym">Musa ensete</name>
    <dbReference type="NCBI Taxonomy" id="4639"/>
    <lineage>
        <taxon>Eukaryota</taxon>
        <taxon>Viridiplantae</taxon>
        <taxon>Streptophyta</taxon>
        <taxon>Embryophyta</taxon>
        <taxon>Tracheophyta</taxon>
        <taxon>Spermatophyta</taxon>
        <taxon>Magnoliopsida</taxon>
        <taxon>Liliopsida</taxon>
        <taxon>Zingiberales</taxon>
        <taxon>Musaceae</taxon>
        <taxon>Ensete</taxon>
    </lineage>
</organism>
<gene>
    <name evidence="2" type="ORF">B296_00018710</name>
</gene>
<dbReference type="AlphaFoldDB" id="A0A426ZQI9"/>
<feature type="region of interest" description="Disordered" evidence="1">
    <location>
        <begin position="63"/>
        <end position="91"/>
    </location>
</feature>
<protein>
    <submittedName>
        <fullName evidence="2">Uncharacterized protein</fullName>
    </submittedName>
</protein>
<name>A0A426ZQI9_ENSVE</name>
<reference evidence="2 3" key="1">
    <citation type="journal article" date="2014" name="Agronomy (Basel)">
        <title>A Draft Genome Sequence for Ensete ventricosum, the Drought-Tolerant Tree Against Hunger.</title>
        <authorList>
            <person name="Harrison J."/>
            <person name="Moore K.A."/>
            <person name="Paszkiewicz K."/>
            <person name="Jones T."/>
            <person name="Grant M."/>
            <person name="Ambacheew D."/>
            <person name="Muzemil S."/>
            <person name="Studholme D.J."/>
        </authorList>
    </citation>
    <scope>NUCLEOTIDE SEQUENCE [LARGE SCALE GENOMIC DNA]</scope>
</reference>
<dbReference type="Proteomes" id="UP000287651">
    <property type="component" value="Unassembled WGS sequence"/>
</dbReference>
<comment type="caution">
    <text evidence="2">The sequence shown here is derived from an EMBL/GenBank/DDBJ whole genome shotgun (WGS) entry which is preliminary data.</text>
</comment>
<accession>A0A426ZQI9</accession>
<sequence length="91" mass="9173">MLPLRFPNSGIRAKAVRKGGGWPWPGTLQGGGPRPGALQGRLAAVKAPVGATARGLTCYQATGAVPTHGKPARGGADRTPVGLSPNHLSIS</sequence>
<evidence type="ECO:0000313" key="3">
    <source>
        <dbReference type="Proteomes" id="UP000287651"/>
    </source>
</evidence>